<organism evidence="9 10">
    <name type="scientific">Absidia repens</name>
    <dbReference type="NCBI Taxonomy" id="90262"/>
    <lineage>
        <taxon>Eukaryota</taxon>
        <taxon>Fungi</taxon>
        <taxon>Fungi incertae sedis</taxon>
        <taxon>Mucoromycota</taxon>
        <taxon>Mucoromycotina</taxon>
        <taxon>Mucoromycetes</taxon>
        <taxon>Mucorales</taxon>
        <taxon>Cunninghamellaceae</taxon>
        <taxon>Absidia</taxon>
    </lineage>
</organism>
<evidence type="ECO:0000313" key="10">
    <source>
        <dbReference type="Proteomes" id="UP000193560"/>
    </source>
</evidence>
<evidence type="ECO:0000256" key="2">
    <source>
        <dbReference type="ARBA" id="ARBA00022692"/>
    </source>
</evidence>
<dbReference type="Pfam" id="PF01794">
    <property type="entry name" value="Ferric_reduct"/>
    <property type="match status" value="1"/>
</dbReference>
<keyword evidence="3 7" id="KW-1133">Transmembrane helix</keyword>
<accession>A0A1X2IW28</accession>
<dbReference type="PANTHER" id="PTHR11972">
    <property type="entry name" value="NADPH OXIDASE"/>
    <property type="match status" value="1"/>
</dbReference>
<dbReference type="GO" id="GO:0005886">
    <property type="term" value="C:plasma membrane"/>
    <property type="evidence" value="ECO:0007669"/>
    <property type="project" value="TreeGrafter"/>
</dbReference>
<dbReference type="GO" id="GO:0006811">
    <property type="term" value="P:monoatomic ion transport"/>
    <property type="evidence" value="ECO:0007669"/>
    <property type="project" value="UniProtKB-KW"/>
</dbReference>
<dbReference type="PANTHER" id="PTHR11972:SF69">
    <property type="entry name" value="FERRIC REDUCTION OXIDASE 6-RELATED"/>
    <property type="match status" value="1"/>
</dbReference>
<proteinExistence type="predicted"/>
<keyword evidence="5" id="KW-0406">Ion transport</keyword>
<keyword evidence="4" id="KW-0560">Oxidoreductase</keyword>
<feature type="transmembrane region" description="Helical" evidence="7">
    <location>
        <begin position="390"/>
        <end position="414"/>
    </location>
</feature>
<feature type="transmembrane region" description="Helical" evidence="7">
    <location>
        <begin position="233"/>
        <end position="255"/>
    </location>
</feature>
<evidence type="ECO:0000259" key="8">
    <source>
        <dbReference type="Pfam" id="PF01794"/>
    </source>
</evidence>
<keyword evidence="5" id="KW-0813">Transport</keyword>
<feature type="transmembrane region" description="Helical" evidence="7">
    <location>
        <begin position="28"/>
        <end position="47"/>
    </location>
</feature>
<evidence type="ECO:0000256" key="4">
    <source>
        <dbReference type="ARBA" id="ARBA00023002"/>
    </source>
</evidence>
<dbReference type="OrthoDB" id="4494341at2759"/>
<dbReference type="InterPro" id="IPR013130">
    <property type="entry name" value="Fe3_Rdtase_TM_dom"/>
</dbReference>
<evidence type="ECO:0000256" key="6">
    <source>
        <dbReference type="ARBA" id="ARBA00023136"/>
    </source>
</evidence>
<feature type="transmembrane region" description="Helical" evidence="7">
    <location>
        <begin position="59"/>
        <end position="78"/>
    </location>
</feature>
<comment type="subcellular location">
    <subcellularLocation>
        <location evidence="1">Membrane</location>
        <topology evidence="1">Multi-pass membrane protein</topology>
    </subcellularLocation>
</comment>
<reference evidence="9 10" key="1">
    <citation type="submission" date="2016-07" db="EMBL/GenBank/DDBJ databases">
        <title>Pervasive Adenine N6-methylation of Active Genes in Fungi.</title>
        <authorList>
            <consortium name="DOE Joint Genome Institute"/>
            <person name="Mondo S.J."/>
            <person name="Dannebaum R.O."/>
            <person name="Kuo R.C."/>
            <person name="Labutti K."/>
            <person name="Haridas S."/>
            <person name="Kuo A."/>
            <person name="Salamov A."/>
            <person name="Ahrendt S.R."/>
            <person name="Lipzen A."/>
            <person name="Sullivan W."/>
            <person name="Andreopoulos W.B."/>
            <person name="Clum A."/>
            <person name="Lindquist E."/>
            <person name="Daum C."/>
            <person name="Ramamoorthy G.K."/>
            <person name="Gryganskyi A."/>
            <person name="Culley D."/>
            <person name="Magnuson J.K."/>
            <person name="James T.Y."/>
            <person name="O'Malley M.A."/>
            <person name="Stajich J.E."/>
            <person name="Spatafora J.W."/>
            <person name="Visel A."/>
            <person name="Grigoriev I.V."/>
        </authorList>
    </citation>
    <scope>NUCLEOTIDE SEQUENCE [LARGE SCALE GENOMIC DNA]</scope>
    <source>
        <strain evidence="9 10">NRRL 1336</strain>
    </source>
</reference>
<feature type="transmembrane region" description="Helical" evidence="7">
    <location>
        <begin position="349"/>
        <end position="370"/>
    </location>
</feature>
<evidence type="ECO:0000256" key="1">
    <source>
        <dbReference type="ARBA" id="ARBA00004141"/>
    </source>
</evidence>
<sequence>MQVVETLIGCILKQRPTYSRFPLPSPPFFSHLSYLSIFSFLPSFLQFNDFFMTQTTKKIIAWTLSALFCGAVFAQIWYTMKWVFTSTLHSSPSSISTHGSLLAGQRKKHYKGDYTMLASYTMILFVIYVLLLANTHYRIFSPSPITYINHDDEALKLPKPRDNTLRLRCYLFWRRWWHYEARILDTTYRLGDYLIVLGLVGLHLLLALWQPLYDSDDDMNDPFPKHRQISNRLAQLAIVDLALAVGLSVQSSALWRVIGLQNSSTSLPWHRWFARLGTFGMVYHGCFQWSKHYYRHHVAKQQQAMMVSIPFWALTTTRIDYDLADRHGGVDAAWLASVTWWDLLVSSPYYYTGTLMALSVIVLCVGSHPLVREKWYGWFRLTHGVGFLGLVVFGLWHHWTIILFFIAAAGLWLLDMLNRWCSTQSVSLTCLVPVSENVVKLQDLNGKTYGGHIHFRLATWMSQKKQNPLNQANHKS</sequence>
<evidence type="ECO:0000313" key="9">
    <source>
        <dbReference type="EMBL" id="ORZ23240.1"/>
    </source>
</evidence>
<dbReference type="Proteomes" id="UP000193560">
    <property type="component" value="Unassembled WGS sequence"/>
</dbReference>
<feature type="transmembrane region" description="Helical" evidence="7">
    <location>
        <begin position="193"/>
        <end position="213"/>
    </location>
</feature>
<keyword evidence="6 7" id="KW-0472">Membrane</keyword>
<dbReference type="EMBL" id="MCGE01000003">
    <property type="protein sequence ID" value="ORZ23240.1"/>
    <property type="molecule type" value="Genomic_DNA"/>
</dbReference>
<gene>
    <name evidence="9" type="ORF">BCR42DRAFT_132000</name>
</gene>
<keyword evidence="2 7" id="KW-0812">Transmembrane</keyword>
<protein>
    <recommendedName>
        <fullName evidence="8">Ferric oxidoreductase domain-containing protein</fullName>
    </recommendedName>
</protein>
<dbReference type="AlphaFoldDB" id="A0A1X2IW28"/>
<dbReference type="InterPro" id="IPR050369">
    <property type="entry name" value="RBOH/FRE"/>
</dbReference>
<evidence type="ECO:0000256" key="3">
    <source>
        <dbReference type="ARBA" id="ARBA00022989"/>
    </source>
</evidence>
<dbReference type="GO" id="GO:0016491">
    <property type="term" value="F:oxidoreductase activity"/>
    <property type="evidence" value="ECO:0007669"/>
    <property type="project" value="UniProtKB-KW"/>
</dbReference>
<feature type="domain" description="Ferric oxidoreductase" evidence="8">
    <location>
        <begin position="235"/>
        <end position="393"/>
    </location>
</feature>
<evidence type="ECO:0000256" key="7">
    <source>
        <dbReference type="SAM" id="Phobius"/>
    </source>
</evidence>
<evidence type="ECO:0000256" key="5">
    <source>
        <dbReference type="ARBA" id="ARBA00023065"/>
    </source>
</evidence>
<feature type="transmembrane region" description="Helical" evidence="7">
    <location>
        <begin position="114"/>
        <end position="133"/>
    </location>
</feature>
<name>A0A1X2IW28_9FUNG</name>
<dbReference type="STRING" id="90262.A0A1X2IW28"/>
<keyword evidence="10" id="KW-1185">Reference proteome</keyword>
<comment type="caution">
    <text evidence="9">The sequence shown here is derived from an EMBL/GenBank/DDBJ whole genome shotgun (WGS) entry which is preliminary data.</text>
</comment>